<accession>A0A814MD34</accession>
<gene>
    <name evidence="3" type="ORF">CJN711_LOCUS6035</name>
</gene>
<dbReference type="PANTHER" id="PTHR46270">
    <property type="entry name" value="ARMADILLO-TYPE FOLD-RELATED"/>
    <property type="match status" value="1"/>
</dbReference>
<feature type="domain" description="TIR" evidence="2">
    <location>
        <begin position="1263"/>
        <end position="1405"/>
    </location>
</feature>
<dbReference type="SUPFAM" id="SSF52200">
    <property type="entry name" value="Toll/Interleukin receptor TIR domain"/>
    <property type="match status" value="1"/>
</dbReference>
<feature type="region of interest" description="Disordered" evidence="1">
    <location>
        <begin position="685"/>
        <end position="730"/>
    </location>
</feature>
<comment type="caution">
    <text evidence="3">The sequence shown here is derived from an EMBL/GenBank/DDBJ whole genome shotgun (WGS) entry which is preliminary data.</text>
</comment>
<dbReference type="SMART" id="SM00255">
    <property type="entry name" value="TIR"/>
    <property type="match status" value="1"/>
</dbReference>
<feature type="compositionally biased region" description="Basic and acidic residues" evidence="1">
    <location>
        <begin position="758"/>
        <end position="778"/>
    </location>
</feature>
<feature type="compositionally biased region" description="Basic residues" evidence="1">
    <location>
        <begin position="1557"/>
        <end position="1575"/>
    </location>
</feature>
<feature type="compositionally biased region" description="Polar residues" evidence="1">
    <location>
        <begin position="639"/>
        <end position="648"/>
    </location>
</feature>
<evidence type="ECO:0000256" key="1">
    <source>
        <dbReference type="SAM" id="MobiDB-lite"/>
    </source>
</evidence>
<feature type="compositionally biased region" description="Acidic residues" evidence="1">
    <location>
        <begin position="719"/>
        <end position="730"/>
    </location>
</feature>
<dbReference type="InterPro" id="IPR035897">
    <property type="entry name" value="Toll_tir_struct_dom_sf"/>
</dbReference>
<evidence type="ECO:0000313" key="3">
    <source>
        <dbReference type="EMBL" id="CAF1077581.1"/>
    </source>
</evidence>
<reference evidence="3" key="1">
    <citation type="submission" date="2021-02" db="EMBL/GenBank/DDBJ databases">
        <authorList>
            <person name="Nowell W R."/>
        </authorList>
    </citation>
    <scope>NUCLEOTIDE SEQUENCE</scope>
</reference>
<dbReference type="InterPro" id="IPR000157">
    <property type="entry name" value="TIR_dom"/>
</dbReference>
<dbReference type="GO" id="GO:0007165">
    <property type="term" value="P:signal transduction"/>
    <property type="evidence" value="ECO:0007669"/>
    <property type="project" value="InterPro"/>
</dbReference>
<feature type="compositionally biased region" description="Low complexity" evidence="1">
    <location>
        <begin position="702"/>
        <end position="718"/>
    </location>
</feature>
<name>A0A814MD34_9BILA</name>
<feature type="region of interest" description="Disordered" evidence="1">
    <location>
        <begin position="628"/>
        <end position="648"/>
    </location>
</feature>
<protein>
    <recommendedName>
        <fullName evidence="2">TIR domain-containing protein</fullName>
    </recommendedName>
</protein>
<dbReference type="EMBL" id="CAJNOV010001754">
    <property type="protein sequence ID" value="CAF1077581.1"/>
    <property type="molecule type" value="Genomic_DNA"/>
</dbReference>
<proteinExistence type="predicted"/>
<dbReference type="Gene3D" id="3.40.50.10140">
    <property type="entry name" value="Toll/interleukin-1 receptor homology (TIR) domain"/>
    <property type="match status" value="1"/>
</dbReference>
<dbReference type="Proteomes" id="UP000663855">
    <property type="component" value="Unassembled WGS sequence"/>
</dbReference>
<organism evidence="3 4">
    <name type="scientific">Rotaria magnacalcarata</name>
    <dbReference type="NCBI Taxonomy" id="392030"/>
    <lineage>
        <taxon>Eukaryota</taxon>
        <taxon>Metazoa</taxon>
        <taxon>Spiralia</taxon>
        <taxon>Gnathifera</taxon>
        <taxon>Rotifera</taxon>
        <taxon>Eurotatoria</taxon>
        <taxon>Bdelloidea</taxon>
        <taxon>Philodinida</taxon>
        <taxon>Philodinidae</taxon>
        <taxon>Rotaria</taxon>
    </lineage>
</organism>
<dbReference type="PROSITE" id="PS50104">
    <property type="entry name" value="TIR"/>
    <property type="match status" value="1"/>
</dbReference>
<evidence type="ECO:0000313" key="4">
    <source>
        <dbReference type="Proteomes" id="UP000663855"/>
    </source>
</evidence>
<feature type="region of interest" description="Disordered" evidence="1">
    <location>
        <begin position="1545"/>
        <end position="1575"/>
    </location>
</feature>
<dbReference type="Pfam" id="PF13676">
    <property type="entry name" value="TIR_2"/>
    <property type="match status" value="1"/>
</dbReference>
<dbReference type="PANTHER" id="PTHR46270:SF2">
    <property type="entry name" value="TIR DOMAIN-CONTAINING PROTEIN"/>
    <property type="match status" value="1"/>
</dbReference>
<sequence>MSSDEEIIHDNTQSFDEGIFADNLAKICVLKERSLEVDSKKSVFDSIYHVFIEFLNLIDADKHDFHYNLAAKKCLKLLIKSIDNIDTDKLFERDPIYALETVYVYLNLLNLPGIKTYLAYRTIDEQLYEKYILPSIIFKVLTSATKASHFSLHDLQKLNDYSETLSLILNCVQTEIYSCTTSNYSKTTTSILLFVCTYSDKTVLIPNLIKTDFVKGVAECLKKVHELHGRQSTLLINIIDNICRHEDGIIALNSLQALEFTKEIQNVDNLMNEDDIEKIVLVRMALALGRTLEQLENDRTCPNDAVDHLLQLITAAEQSQDYSHNGLHLSELLIFLMILISYKRPLEYLLEHSQAKFDNKTQSTTQFFITSFLKFHENVSNEDPLKSLTMAAFCNIFWNISRRHQYQKELKKTEEFQKLIKDIAEKKEKFESLQQVPKFIDNIEKAAKGILFNTRESLSKGLRALFLIARSSSINKNSSKSDHTKSIEPNIMISYAEGDGDICTYVYDELAKQNLEIDACIDWKYCNIDFPWQRAFLTMSNPNIILCLLSQKYYESNFDQREFIKQISDINAILICIDNTKMPEWLSQAIKKYNLKIIHFDKRRFLNSQHFEVLMQMINEYLKFNKTKRQKNPKKESESVSTEAVTTQITESIEEPLQLKSNEVTNHQSNELQERMIDKIESELEDKEEDLKPNADNSEACTDNSSIVSDASSTISEETSSDEEESDDYDLITDNGVFSDVLTKICDLIKILPKDDLEKSEETMTRSDEELKASEEASKKHKEQLQKSVLRDVYSIVVELINLLEVYEDNTESLTTVEEGLKLLAISIMYTDANALFKKDQVFVRETFYLYLNLFKLSGMKKYLTRDHMNANITMFYEKYISTYFSLDLLLDSIRTLNVTNDDLKQLNDYNDSLTLLLNFVKAEFDSWTMPTWKPEYSKTVSSILIFFSNYADRTILIPNLIEINCVENILQWLTKLLEYKGQKPDCFQAQKDKRQAATPLIYIIYNISRHDDGIIDLNSHQAADLMKKWQKDSCFECQNNLKTLCQMTVALLSTPDQIKNDRKRINTVLDELLGYVVKASQYASCLDNNLMHISEPLIVLVKLINYDRTLDYILQHSQVDFDDENTSVVQFLIKLFLKFYKDVPNDDSLKETTKTALLNIFWSISLRQQYKRELLEIPEFIKIVKEIANEKISDTSPHYVPKYIEDIRKAADGIICNISETPNESEKLQCRALPALRTWAMKVHSSRIDNIDSNSDKTLQPSKPSIMISYSHADSAFCTELCKELDNKNEIFDIWIDWKYCTTGNLWERIADGIVNSSVVLCLLSQKYYESKSCQQEFFYVFNKLKKNVIPIYIGRSNPPNHMELLMCMSKYVRFNQMHPLEPKSLGELMNMINEFLSLNETKSKSSIKEILPSLPVHYEVPTEKNNQPLLRCNMNNTSIIATTVSTIDLSQKPIAEWTKNDVSVWFQQNKVPSEICDLYDFEDGNELLMYAYRVSTEEKAKCEYQIYSQALAQANAGKIMLPHKFARFVNAVSKLYQENGNAKSLATPASDRTKPPTRHISRIPRRSISRSEQ</sequence>
<evidence type="ECO:0000259" key="2">
    <source>
        <dbReference type="PROSITE" id="PS50104"/>
    </source>
</evidence>
<feature type="region of interest" description="Disordered" evidence="1">
    <location>
        <begin position="758"/>
        <end position="779"/>
    </location>
</feature>